<dbReference type="Pfam" id="PF09852">
    <property type="entry name" value="DUF2079"/>
    <property type="match status" value="1"/>
</dbReference>
<dbReference type="InterPro" id="IPR018650">
    <property type="entry name" value="STSV1_Orf64"/>
</dbReference>
<proteinExistence type="predicted"/>
<keyword evidence="3" id="KW-1185">Reference proteome</keyword>
<dbReference type="Proteomes" id="UP000321571">
    <property type="component" value="Unassembled WGS sequence"/>
</dbReference>
<dbReference type="AlphaFoldDB" id="A0A5C8NHY9"/>
<sequence length="439" mass="47426">MSVDRRQAVAASWAVLCGAAYALLTLRRFARFEPTSYDNAIFEQVVRAYAHLQAPVADIKGFTILGDHFSPVTALLAPFYRVFPHAQTLLVAQVVLVAISIHVVSALALRVLGWWAGAPIALAYGVSFGVQSAIKADFHEVAFAAPLLALAGAAYVDRRFDRVVLWSLPLLLVKEDLGLTVAVIGGVLWLAGERRRAAWLAATGLVGLLLVVVVIVPAFNPGGSYAYASSVGGDRGVLETAFDDPGRKLETLFMTFAVSGLAALVSPWALLVLPTFGWRFLGDNPYYWGTDFHYSLILMPIVAVAAVDAMARWHRLRPLGAVALVFTAVTFAGSPLTTLADRDTYELPPHAVAAQRMIDQIPAGKSVETDISVITHLVSDHDVTWLGTPGNARPDWLLFDVTAGIGSPDDVADYASRRYGVPYEVVDTDDGFVLARRNR</sequence>
<name>A0A5C8NHY9_9ACTN</name>
<feature type="transmembrane region" description="Helical" evidence="1">
    <location>
        <begin position="318"/>
        <end position="336"/>
    </location>
</feature>
<organism evidence="2 3">
    <name type="scientific">Aeromicrobium terrae</name>
    <dbReference type="NCBI Taxonomy" id="2498846"/>
    <lineage>
        <taxon>Bacteria</taxon>
        <taxon>Bacillati</taxon>
        <taxon>Actinomycetota</taxon>
        <taxon>Actinomycetes</taxon>
        <taxon>Propionibacteriales</taxon>
        <taxon>Nocardioidaceae</taxon>
        <taxon>Aeromicrobium</taxon>
    </lineage>
</organism>
<comment type="caution">
    <text evidence="2">The sequence shown here is derived from an EMBL/GenBank/DDBJ whole genome shotgun (WGS) entry which is preliminary data.</text>
</comment>
<keyword evidence="1" id="KW-0472">Membrane</keyword>
<evidence type="ECO:0000256" key="1">
    <source>
        <dbReference type="SAM" id="Phobius"/>
    </source>
</evidence>
<feature type="transmembrane region" description="Helical" evidence="1">
    <location>
        <begin position="197"/>
        <end position="219"/>
    </location>
</feature>
<accession>A0A5C8NHY9</accession>
<evidence type="ECO:0000313" key="2">
    <source>
        <dbReference type="EMBL" id="TXL61504.1"/>
    </source>
</evidence>
<dbReference type="RefSeq" id="WP_147685837.1">
    <property type="nucleotide sequence ID" value="NZ_VDUX01000003.1"/>
</dbReference>
<gene>
    <name evidence="2" type="ORF">FHP06_08770</name>
</gene>
<dbReference type="OrthoDB" id="5240834at2"/>
<feature type="transmembrane region" description="Helical" evidence="1">
    <location>
        <begin position="85"/>
        <end position="104"/>
    </location>
</feature>
<reference evidence="2 3" key="1">
    <citation type="submission" date="2019-06" db="EMBL/GenBank/DDBJ databases">
        <title>Aeromicrobium sp. nov., isolated from a maize field.</title>
        <authorList>
            <person name="Lin S.-Y."/>
            <person name="Tsai C.-F."/>
            <person name="Young C.-C."/>
        </authorList>
    </citation>
    <scope>NUCLEOTIDE SEQUENCE [LARGE SCALE GENOMIC DNA]</scope>
    <source>
        <strain evidence="2 3">CC-CFT486</strain>
    </source>
</reference>
<keyword evidence="1" id="KW-0812">Transmembrane</keyword>
<feature type="transmembrane region" description="Helical" evidence="1">
    <location>
        <begin position="163"/>
        <end position="191"/>
    </location>
</feature>
<feature type="transmembrane region" description="Helical" evidence="1">
    <location>
        <begin position="252"/>
        <end position="272"/>
    </location>
</feature>
<dbReference type="EMBL" id="VDUX01000003">
    <property type="protein sequence ID" value="TXL61504.1"/>
    <property type="molecule type" value="Genomic_DNA"/>
</dbReference>
<feature type="transmembrane region" description="Helical" evidence="1">
    <location>
        <begin position="292"/>
        <end position="311"/>
    </location>
</feature>
<feature type="transmembrane region" description="Helical" evidence="1">
    <location>
        <begin position="111"/>
        <end position="132"/>
    </location>
</feature>
<keyword evidence="1" id="KW-1133">Transmembrane helix</keyword>
<evidence type="ECO:0000313" key="3">
    <source>
        <dbReference type="Proteomes" id="UP000321571"/>
    </source>
</evidence>
<protein>
    <submittedName>
        <fullName evidence="2">DUF2079 domain-containing protein</fullName>
    </submittedName>
</protein>